<dbReference type="AlphaFoldDB" id="A0AAN7B5P6"/>
<evidence type="ECO:0000259" key="4">
    <source>
        <dbReference type="Pfam" id="PF00135"/>
    </source>
</evidence>
<dbReference type="Gene3D" id="3.40.50.1820">
    <property type="entry name" value="alpha/beta hydrolase"/>
    <property type="match status" value="1"/>
</dbReference>
<keyword evidence="2 3" id="KW-0378">Hydrolase</keyword>
<dbReference type="Pfam" id="PF00135">
    <property type="entry name" value="COesterase"/>
    <property type="match status" value="1"/>
</dbReference>
<dbReference type="InterPro" id="IPR029058">
    <property type="entry name" value="AB_hydrolase_fold"/>
</dbReference>
<protein>
    <recommendedName>
        <fullName evidence="3">Carboxylic ester hydrolase</fullName>
        <ecNumber evidence="3">3.1.1.-</ecNumber>
    </recommendedName>
</protein>
<dbReference type="Proteomes" id="UP001301769">
    <property type="component" value="Unassembled WGS sequence"/>
</dbReference>
<keyword evidence="3" id="KW-0732">Signal</keyword>
<evidence type="ECO:0000256" key="1">
    <source>
        <dbReference type="ARBA" id="ARBA00005964"/>
    </source>
</evidence>
<name>A0AAN7B5P6_9PEZI</name>
<dbReference type="PROSITE" id="PS00122">
    <property type="entry name" value="CARBOXYLESTERASE_B_1"/>
    <property type="match status" value="1"/>
</dbReference>
<keyword evidence="6" id="KW-1185">Reference proteome</keyword>
<comment type="caution">
    <text evidence="5">The sequence shown here is derived from an EMBL/GenBank/DDBJ whole genome shotgun (WGS) entry which is preliminary data.</text>
</comment>
<evidence type="ECO:0000256" key="3">
    <source>
        <dbReference type="RuleBase" id="RU361235"/>
    </source>
</evidence>
<dbReference type="EMBL" id="MU858104">
    <property type="protein sequence ID" value="KAK4213756.1"/>
    <property type="molecule type" value="Genomic_DNA"/>
</dbReference>
<reference evidence="5" key="1">
    <citation type="journal article" date="2023" name="Mol. Phylogenet. Evol.">
        <title>Genome-scale phylogeny and comparative genomics of the fungal order Sordariales.</title>
        <authorList>
            <person name="Hensen N."/>
            <person name="Bonometti L."/>
            <person name="Westerberg I."/>
            <person name="Brannstrom I.O."/>
            <person name="Guillou S."/>
            <person name="Cros-Aarteil S."/>
            <person name="Calhoun S."/>
            <person name="Haridas S."/>
            <person name="Kuo A."/>
            <person name="Mondo S."/>
            <person name="Pangilinan J."/>
            <person name="Riley R."/>
            <person name="LaButti K."/>
            <person name="Andreopoulos B."/>
            <person name="Lipzen A."/>
            <person name="Chen C."/>
            <person name="Yan M."/>
            <person name="Daum C."/>
            <person name="Ng V."/>
            <person name="Clum A."/>
            <person name="Steindorff A."/>
            <person name="Ohm R.A."/>
            <person name="Martin F."/>
            <person name="Silar P."/>
            <person name="Natvig D.O."/>
            <person name="Lalanne C."/>
            <person name="Gautier V."/>
            <person name="Ament-Velasquez S.L."/>
            <person name="Kruys A."/>
            <person name="Hutchinson M.I."/>
            <person name="Powell A.J."/>
            <person name="Barry K."/>
            <person name="Miller A.N."/>
            <person name="Grigoriev I.V."/>
            <person name="Debuchy R."/>
            <person name="Gladieux P."/>
            <person name="Hiltunen Thoren M."/>
            <person name="Johannesson H."/>
        </authorList>
    </citation>
    <scope>NUCLEOTIDE SEQUENCE</scope>
    <source>
        <strain evidence="5">PSN293</strain>
    </source>
</reference>
<evidence type="ECO:0000313" key="6">
    <source>
        <dbReference type="Proteomes" id="UP001301769"/>
    </source>
</evidence>
<dbReference type="InterPro" id="IPR019826">
    <property type="entry name" value="Carboxylesterase_B_AS"/>
</dbReference>
<gene>
    <name evidence="5" type="ORF">QBC37DRAFT_463499</name>
</gene>
<dbReference type="GO" id="GO:0016787">
    <property type="term" value="F:hydrolase activity"/>
    <property type="evidence" value="ECO:0007669"/>
    <property type="project" value="UniProtKB-KW"/>
</dbReference>
<feature type="domain" description="Carboxylesterase type B" evidence="4">
    <location>
        <begin position="38"/>
        <end position="398"/>
    </location>
</feature>
<feature type="chain" id="PRO_5042664409" description="Carboxylic ester hydrolase" evidence="3">
    <location>
        <begin position="22"/>
        <end position="543"/>
    </location>
</feature>
<dbReference type="InterPro" id="IPR050309">
    <property type="entry name" value="Type-B_Carboxylest/Lipase"/>
</dbReference>
<feature type="signal peptide" evidence="3">
    <location>
        <begin position="1"/>
        <end position="21"/>
    </location>
</feature>
<comment type="similarity">
    <text evidence="1 3">Belongs to the type-B carboxylesterase/lipase family.</text>
</comment>
<dbReference type="SUPFAM" id="SSF53474">
    <property type="entry name" value="alpha/beta-Hydrolases"/>
    <property type="match status" value="1"/>
</dbReference>
<reference evidence="5" key="2">
    <citation type="submission" date="2023-05" db="EMBL/GenBank/DDBJ databases">
        <authorList>
            <consortium name="Lawrence Berkeley National Laboratory"/>
            <person name="Steindorff A."/>
            <person name="Hensen N."/>
            <person name="Bonometti L."/>
            <person name="Westerberg I."/>
            <person name="Brannstrom I.O."/>
            <person name="Guillou S."/>
            <person name="Cros-Aarteil S."/>
            <person name="Calhoun S."/>
            <person name="Haridas S."/>
            <person name="Kuo A."/>
            <person name="Mondo S."/>
            <person name="Pangilinan J."/>
            <person name="Riley R."/>
            <person name="Labutti K."/>
            <person name="Andreopoulos B."/>
            <person name="Lipzen A."/>
            <person name="Chen C."/>
            <person name="Yanf M."/>
            <person name="Daum C."/>
            <person name="Ng V."/>
            <person name="Clum A."/>
            <person name="Ohm R."/>
            <person name="Martin F."/>
            <person name="Silar P."/>
            <person name="Natvig D."/>
            <person name="Lalanne C."/>
            <person name="Gautier V."/>
            <person name="Ament-Velasquez S.L."/>
            <person name="Kruys A."/>
            <person name="Hutchinson M.I."/>
            <person name="Powell A.J."/>
            <person name="Barry K."/>
            <person name="Miller A.N."/>
            <person name="Grigoriev I.V."/>
            <person name="Debuchy R."/>
            <person name="Gladieux P."/>
            <person name="Thoren M.H."/>
            <person name="Johannesson H."/>
        </authorList>
    </citation>
    <scope>NUCLEOTIDE SEQUENCE</scope>
    <source>
        <strain evidence="5">PSN293</strain>
    </source>
</reference>
<dbReference type="InterPro" id="IPR002018">
    <property type="entry name" value="CarbesteraseB"/>
</dbReference>
<accession>A0AAN7B5P6</accession>
<dbReference type="EC" id="3.1.1.-" evidence="3"/>
<proteinExistence type="inferred from homology"/>
<evidence type="ECO:0000256" key="2">
    <source>
        <dbReference type="ARBA" id="ARBA00022801"/>
    </source>
</evidence>
<evidence type="ECO:0000313" key="5">
    <source>
        <dbReference type="EMBL" id="KAK4213756.1"/>
    </source>
</evidence>
<sequence>MANKLILAGLLALAQAPAVLGATVDLGVSVHLGALNATGSYYAFNNIPYAEPPTGSRRFKAPFPKVSINRTVNDGSVQRICPSANPAWFGISVPYMLAQLFGPLPPGPPPGPPPPVDPRETEDCLYLDVKAPKAVFDGPGIKPKNLPVLVWIHGGGFAGGSKDGNPAGLIKQGFRDGKKGFVYVAINYRLGLFGFPPKGPLDFDVATNAGLMDQQLALLWVKANIAKFGGDPNKITVFGESAGASSIAFLLTSYNGAPVPFKRALLQSPATRPATDQAVYAGVYNEVLAAAGVSSIAALRALPSSTLTDVNRAVIGAAGFDHFTLGPNVDGIFVPDQLPVLLRKGRVPKNVEVMVSYTSDEGLLFTDPRVQDNTAFKALFQQLMPSIPASKINQLATTVYPEDFSGAQGYTDQSSRLRLALAEGIVQCNAFATHLAYKNASRAFIFDVFPKIHAEDVAYTFWNGESTDSFGIPINLPVALNLQKWVVDYAMVGAGPASAANVIPIYTNAAKTLQVSDTGNSVIQPDWAANRRCRWWVEGLFAP</sequence>
<dbReference type="PANTHER" id="PTHR11559">
    <property type="entry name" value="CARBOXYLESTERASE"/>
    <property type="match status" value="1"/>
</dbReference>
<organism evidence="5 6">
    <name type="scientific">Rhypophila decipiens</name>
    <dbReference type="NCBI Taxonomy" id="261697"/>
    <lineage>
        <taxon>Eukaryota</taxon>
        <taxon>Fungi</taxon>
        <taxon>Dikarya</taxon>
        <taxon>Ascomycota</taxon>
        <taxon>Pezizomycotina</taxon>
        <taxon>Sordariomycetes</taxon>
        <taxon>Sordariomycetidae</taxon>
        <taxon>Sordariales</taxon>
        <taxon>Naviculisporaceae</taxon>
        <taxon>Rhypophila</taxon>
    </lineage>
</organism>